<name>A0A0P0KSS3_9BACT</name>
<organism evidence="9">
    <name type="scientific">Myxococcus virescens</name>
    <dbReference type="NCBI Taxonomy" id="83456"/>
    <lineage>
        <taxon>Bacteria</taxon>
        <taxon>Pseudomonadati</taxon>
        <taxon>Myxococcota</taxon>
        <taxon>Myxococcia</taxon>
        <taxon>Myxococcales</taxon>
        <taxon>Cystobacterineae</taxon>
        <taxon>Myxococcaceae</taxon>
        <taxon>Myxococcus</taxon>
    </lineage>
</organism>
<dbReference type="GO" id="GO:0006508">
    <property type="term" value="P:proteolysis"/>
    <property type="evidence" value="ECO:0007669"/>
    <property type="project" value="UniProtKB-KW"/>
</dbReference>
<comment type="subunit">
    <text evidence="6">Monomer.</text>
</comment>
<dbReference type="EMBL" id="KT825995">
    <property type="protein sequence ID" value="ALK43775.1"/>
    <property type="molecule type" value="Genomic_DNA"/>
</dbReference>
<feature type="binding site" evidence="6">
    <location>
        <position position="260"/>
    </location>
    <ligand>
        <name>substrate</name>
    </ligand>
</feature>
<feature type="binding site" evidence="6">
    <location>
        <position position="286"/>
    </location>
    <ligand>
        <name>a divalent metal cation</name>
        <dbReference type="ChEBI" id="CHEBI:60240"/>
        <label>2</label>
        <note>catalytic</note>
    </ligand>
</feature>
<proteinExistence type="inferred from homology"/>
<comment type="function">
    <text evidence="1 6">Removes the N-terminal methionine from nascent proteins. The N-terminal methionine is often cleaved when the second residue in the primary sequence is small and uncharged (Met-Ala-, Cys, Gly, Pro, Ser, Thr, or Val). Requires deformylation of the N(alpha)-formylated initiator methionine before it can be hydrolyzed.</text>
</comment>
<feature type="binding site" evidence="6">
    <location>
        <position position="253"/>
    </location>
    <ligand>
        <name>a divalent metal cation</name>
        <dbReference type="ChEBI" id="CHEBI:60240"/>
        <label>2</label>
        <note>catalytic</note>
    </ligand>
</feature>
<keyword evidence="3 6" id="KW-0645">Protease</keyword>
<feature type="binding site" evidence="6">
    <location>
        <position position="162"/>
    </location>
    <ligand>
        <name>substrate</name>
    </ligand>
</feature>
<dbReference type="InterPro" id="IPR000994">
    <property type="entry name" value="Pept_M24"/>
</dbReference>
<dbReference type="InterPro" id="IPR002467">
    <property type="entry name" value="Pept_M24A_MAP1"/>
</dbReference>
<evidence type="ECO:0000256" key="6">
    <source>
        <dbReference type="HAMAP-Rule" id="MF_01974"/>
    </source>
</evidence>
<evidence type="ECO:0000256" key="7">
    <source>
        <dbReference type="RuleBase" id="RU003653"/>
    </source>
</evidence>
<gene>
    <name evidence="9" type="primary">metAP1b</name>
    <name evidence="6" type="synonym">map</name>
</gene>
<dbReference type="Gene3D" id="3.90.230.10">
    <property type="entry name" value="Creatinase/methionine aminopeptidase superfamily"/>
    <property type="match status" value="1"/>
</dbReference>
<feature type="binding site" evidence="6">
    <location>
        <position position="179"/>
    </location>
    <ligand>
        <name>a divalent metal cation</name>
        <dbReference type="ChEBI" id="CHEBI:60240"/>
        <label>1</label>
    </ligand>
</feature>
<reference evidence="9" key="1">
    <citation type="submission" date="2015-09" db="EMBL/GenBank/DDBJ databases">
        <title>Production of the Bengamide Class of Marine Natural Products in Myxobacteria: Biosynthesis and Structure Activity Relationships.</title>
        <authorList>
            <person name="Wenzel S.C."/>
            <person name="Hoffmann H."/>
            <person name="Zhang J."/>
            <person name="Debussche L."/>
            <person name="Haag-Richter S."/>
            <person name="Kurz M."/>
            <person name="Nardi F."/>
            <person name="Lukat P."/>
            <person name="Kochems I."/>
            <person name="Tietgen H."/>
            <person name="Schummer D."/>
            <person name="Nicolas J.-P."/>
            <person name="Calvet L."/>
            <person name="Czepczor V."/>
            <person name="Vrignaud P."/>
            <person name="Muehlenweg A."/>
            <person name="Pelzer S."/>
            <person name="Mueller R."/>
            <person name="Broenstrup M."/>
        </authorList>
    </citation>
    <scope>NUCLEOTIDE SEQUENCE</scope>
    <source>
        <strain evidence="9">ST200611</strain>
    </source>
</reference>
<dbReference type="Pfam" id="PF02810">
    <property type="entry name" value="SEC-C"/>
    <property type="match status" value="1"/>
</dbReference>
<feature type="binding site" evidence="6">
    <location>
        <position position="190"/>
    </location>
    <ligand>
        <name>a divalent metal cation</name>
        <dbReference type="ChEBI" id="CHEBI:60240"/>
        <label>1</label>
    </ligand>
</feature>
<dbReference type="SUPFAM" id="SSF103642">
    <property type="entry name" value="Sec-C motif"/>
    <property type="match status" value="1"/>
</dbReference>
<keyword evidence="4 6" id="KW-0479">Metal-binding</keyword>
<dbReference type="InterPro" id="IPR036005">
    <property type="entry name" value="Creatinase/aminopeptidase-like"/>
</dbReference>
<dbReference type="HAMAP" id="MF_01974">
    <property type="entry name" value="MetAP_1"/>
    <property type="match status" value="1"/>
</dbReference>
<comment type="cofactor">
    <cofactor evidence="6">
        <name>Co(2+)</name>
        <dbReference type="ChEBI" id="CHEBI:48828"/>
    </cofactor>
    <cofactor evidence="6">
        <name>Zn(2+)</name>
        <dbReference type="ChEBI" id="CHEBI:29105"/>
    </cofactor>
    <cofactor evidence="6">
        <name>Mn(2+)</name>
        <dbReference type="ChEBI" id="CHEBI:29035"/>
    </cofactor>
    <cofactor evidence="6">
        <name>Fe(2+)</name>
        <dbReference type="ChEBI" id="CHEBI:29033"/>
    </cofactor>
    <text evidence="6">Binds 2 divalent metal cations per subunit. Has a high-affinity and a low affinity metal-binding site. The true nature of the physiological cofactor is under debate. The enzyme is active with cobalt, zinc, manganese or divalent iron ions. Most likely, methionine aminopeptidases function as mononuclear Fe(2+)-metalloproteases under physiological conditions, and the catalytically relevant metal-binding site has been assigned to the histidine-containing high-affinity site.</text>
</comment>
<evidence type="ECO:0000256" key="1">
    <source>
        <dbReference type="ARBA" id="ARBA00002521"/>
    </source>
</evidence>
<keyword evidence="5 6" id="KW-0378">Hydrolase</keyword>
<feature type="binding site" evidence="6">
    <location>
        <position position="190"/>
    </location>
    <ligand>
        <name>a divalent metal cation</name>
        <dbReference type="ChEBI" id="CHEBI:60240"/>
        <label>2</label>
        <note>catalytic</note>
    </ligand>
</feature>
<evidence type="ECO:0000313" key="9">
    <source>
        <dbReference type="EMBL" id="ALK43775.1"/>
    </source>
</evidence>
<comment type="similarity">
    <text evidence="6">Belongs to the peptidase M24A family. Methionine aminopeptidase type 1 subfamily.</text>
</comment>
<evidence type="ECO:0000256" key="5">
    <source>
        <dbReference type="ARBA" id="ARBA00022801"/>
    </source>
</evidence>
<dbReference type="GO" id="GO:0004239">
    <property type="term" value="F:initiator methionyl aminopeptidase activity"/>
    <property type="evidence" value="ECO:0007669"/>
    <property type="project" value="UniProtKB-UniRule"/>
</dbReference>
<evidence type="ECO:0000259" key="8">
    <source>
        <dbReference type="Pfam" id="PF00557"/>
    </source>
</evidence>
<evidence type="ECO:0000256" key="2">
    <source>
        <dbReference type="ARBA" id="ARBA00022438"/>
    </source>
</evidence>
<comment type="catalytic activity">
    <reaction evidence="6 7">
        <text>Release of N-terminal amino acids, preferentially methionine, from peptides and arylamides.</text>
        <dbReference type="EC" id="3.4.11.18"/>
    </reaction>
</comment>
<dbReference type="CDD" id="cd01086">
    <property type="entry name" value="MetAP1"/>
    <property type="match status" value="1"/>
</dbReference>
<dbReference type="PANTHER" id="PTHR43330">
    <property type="entry name" value="METHIONINE AMINOPEPTIDASE"/>
    <property type="match status" value="1"/>
</dbReference>
<evidence type="ECO:0000256" key="3">
    <source>
        <dbReference type="ARBA" id="ARBA00022670"/>
    </source>
</evidence>
<dbReference type="GO" id="GO:0046872">
    <property type="term" value="F:metal ion binding"/>
    <property type="evidence" value="ECO:0007669"/>
    <property type="project" value="UniProtKB-UniRule"/>
</dbReference>
<keyword evidence="2 6" id="KW-0031">Aminopeptidase</keyword>
<dbReference type="Gene3D" id="3.10.450.50">
    <property type="match status" value="1"/>
</dbReference>
<dbReference type="InterPro" id="IPR001714">
    <property type="entry name" value="Pept_M24_MAP"/>
</dbReference>
<dbReference type="AlphaFoldDB" id="A0A0P0KSS3"/>
<dbReference type="EC" id="3.4.11.18" evidence="6 7"/>
<dbReference type="Pfam" id="PF00557">
    <property type="entry name" value="Peptidase_M24"/>
    <property type="match status" value="1"/>
</dbReference>
<dbReference type="PROSITE" id="PS00680">
    <property type="entry name" value="MAP_1"/>
    <property type="match status" value="1"/>
</dbReference>
<dbReference type="InterPro" id="IPR004027">
    <property type="entry name" value="SEC_C_motif"/>
</dbReference>
<evidence type="ECO:0000256" key="4">
    <source>
        <dbReference type="ARBA" id="ARBA00022723"/>
    </source>
</evidence>
<feature type="binding site" evidence="6">
    <location>
        <position position="317"/>
    </location>
    <ligand>
        <name>a divalent metal cation</name>
        <dbReference type="ChEBI" id="CHEBI:60240"/>
        <label>1</label>
    </ligand>
</feature>
<accession>A0A0P0KSS3</accession>
<feature type="domain" description="Peptidase M24" evidence="8">
    <location>
        <begin position="97"/>
        <end position="324"/>
    </location>
</feature>
<dbReference type="SUPFAM" id="SSF55920">
    <property type="entry name" value="Creatinase/aminopeptidase"/>
    <property type="match status" value="1"/>
</dbReference>
<dbReference type="NCBIfam" id="TIGR00500">
    <property type="entry name" value="met_pdase_I"/>
    <property type="match status" value="1"/>
</dbReference>
<feature type="binding site" evidence="6">
    <location>
        <position position="317"/>
    </location>
    <ligand>
        <name>a divalent metal cation</name>
        <dbReference type="ChEBI" id="CHEBI:60240"/>
        <label>2</label>
        <note>catalytic</note>
    </ligand>
</feature>
<protein>
    <recommendedName>
        <fullName evidence="6 7">Methionine aminopeptidase</fullName>
        <shortName evidence="6">MAP</shortName>
        <shortName evidence="6">MetAP</shortName>
        <ecNumber evidence="6 7">3.4.11.18</ecNumber>
    </recommendedName>
    <alternativeName>
        <fullName evidence="6">Peptidase M</fullName>
    </alternativeName>
</protein>
<dbReference type="PRINTS" id="PR00599">
    <property type="entry name" value="MAPEPTIDASE"/>
</dbReference>
<dbReference type="GO" id="GO:0070006">
    <property type="term" value="F:metalloaminopeptidase activity"/>
    <property type="evidence" value="ECO:0007669"/>
    <property type="project" value="UniProtKB-UniRule"/>
</dbReference>
<dbReference type="PANTHER" id="PTHR43330:SF8">
    <property type="entry name" value="METHIONINE AMINOPEPTIDASE 1D, MITOCHONDRIAL"/>
    <property type="match status" value="1"/>
</dbReference>
<sequence length="333" mass="36268">MTTAVPTRTPPAVLPGPNDTCWCGSGTKYKKCHRGADAAEARKKGPDAVARKGIRPGVISPRREVPIHIPRPEYALTGRPSRKDPGSDIKTPDVIARMRKACKAAAEVLQEVSSHVRPGITTDELDAITHEAYIKRGGYPSTLNYHRYPKSLCTSVNEVICHGIPDSRPLEDGDIVNLDVTIFLDGVHGDCSATVFVGNVDEESQRLVRVTRECLDLGIAAVKPGRPISDIGRAIETHATQHGMSVVRAYCGHGIGETFHTALQIPHYYEPEADTVMQPGMIFTVEPMINLGGWGHRTWDDEWTAVTADGSRSAQFEHTLLVTEQGAEILTVP</sequence>